<keyword evidence="12" id="KW-1185">Reference proteome</keyword>
<dbReference type="VEuPathDB" id="FungiDB:yc1106_00219"/>
<dbReference type="AlphaFoldDB" id="A0A9Q8Z003"/>
<evidence type="ECO:0000259" key="10">
    <source>
        <dbReference type="Pfam" id="PF06148"/>
    </source>
</evidence>
<evidence type="ECO:0000313" key="11">
    <source>
        <dbReference type="EMBL" id="USP72945.1"/>
    </source>
</evidence>
<evidence type="ECO:0000256" key="4">
    <source>
        <dbReference type="ARBA" id="ARBA00022448"/>
    </source>
</evidence>
<evidence type="ECO:0000313" key="12">
    <source>
        <dbReference type="Proteomes" id="UP001056012"/>
    </source>
</evidence>
<dbReference type="Pfam" id="PF06148">
    <property type="entry name" value="COG2_N"/>
    <property type="match status" value="1"/>
</dbReference>
<evidence type="ECO:0000256" key="7">
    <source>
        <dbReference type="ARBA" id="ARBA00023136"/>
    </source>
</evidence>
<feature type="domain" description="Conserved oligomeric Golgi complex subunit 2 N-terminal" evidence="10">
    <location>
        <begin position="32"/>
        <end position="105"/>
    </location>
</feature>
<evidence type="ECO:0000256" key="9">
    <source>
        <dbReference type="SAM" id="MobiDB-lite"/>
    </source>
</evidence>
<accession>A0A9Q8Z003</accession>
<keyword evidence="6" id="KW-0333">Golgi apparatus</keyword>
<dbReference type="GO" id="GO:0000139">
    <property type="term" value="C:Golgi membrane"/>
    <property type="evidence" value="ECO:0007669"/>
    <property type="project" value="UniProtKB-SubCell"/>
</dbReference>
<evidence type="ECO:0000256" key="8">
    <source>
        <dbReference type="ARBA" id="ARBA00031344"/>
    </source>
</evidence>
<protein>
    <recommendedName>
        <fullName evidence="3">Conserved oligomeric Golgi complex subunit 2</fullName>
    </recommendedName>
    <alternativeName>
        <fullName evidence="8">Component of oligomeric Golgi complex 2</fullName>
    </alternativeName>
</protein>
<keyword evidence="7" id="KW-0472">Membrane</keyword>
<reference evidence="11" key="1">
    <citation type="submission" date="2021-12" db="EMBL/GenBank/DDBJ databases">
        <title>Curvularia clavata genome.</title>
        <authorList>
            <person name="Cao Y."/>
        </authorList>
    </citation>
    <scope>NUCLEOTIDE SEQUENCE</scope>
    <source>
        <strain evidence="11">Yc1106</strain>
    </source>
</reference>
<sequence>MSQFHLGDDSRSGSSEDSDDDNISTLPFATPLRRSDFLTPDFSPASYLSTLHNRHQTLEDLRSELRARSQLLSKELLDLVNSNYQDFLNLGNSLHGGEEKVEEVRVGLLGFRKELDGLLGLVGSREEQVRELLEEKRDVRRKIEVGRRLIDYDARLKELEAELMIEAPGQETTTTAEEVSDSEEDEEEDDEEQGYSVSVAKLRRNVVQYRLVLGLEKELGEHPFVAAQNTRKTKVRTTLLMDLSTALQQAKKAGAAGSGRVMKIMRIYGDMEESAEAVKVLKTLKSS</sequence>
<comment type="subcellular location">
    <subcellularLocation>
        <location evidence="1">Golgi apparatus membrane</location>
        <topology evidence="1">Peripheral membrane protein</topology>
    </subcellularLocation>
</comment>
<feature type="region of interest" description="Disordered" evidence="9">
    <location>
        <begin position="166"/>
        <end position="195"/>
    </location>
</feature>
<evidence type="ECO:0000256" key="1">
    <source>
        <dbReference type="ARBA" id="ARBA00004395"/>
    </source>
</evidence>
<feature type="region of interest" description="Disordered" evidence="9">
    <location>
        <begin position="1"/>
        <end position="27"/>
    </location>
</feature>
<keyword evidence="5" id="KW-0653">Protein transport</keyword>
<dbReference type="GO" id="GO:0015031">
    <property type="term" value="P:protein transport"/>
    <property type="evidence" value="ECO:0007669"/>
    <property type="project" value="UniProtKB-KW"/>
</dbReference>
<dbReference type="GO" id="GO:0006891">
    <property type="term" value="P:intra-Golgi vesicle-mediated transport"/>
    <property type="evidence" value="ECO:0007669"/>
    <property type="project" value="TreeGrafter"/>
</dbReference>
<dbReference type="InterPro" id="IPR024602">
    <property type="entry name" value="COG_su2_N"/>
</dbReference>
<proteinExistence type="inferred from homology"/>
<dbReference type="EMBL" id="CP089274">
    <property type="protein sequence ID" value="USP72945.1"/>
    <property type="molecule type" value="Genomic_DNA"/>
</dbReference>
<keyword evidence="4" id="KW-0813">Transport</keyword>
<evidence type="ECO:0000256" key="2">
    <source>
        <dbReference type="ARBA" id="ARBA00007603"/>
    </source>
</evidence>
<feature type="compositionally biased region" description="Acidic residues" evidence="9">
    <location>
        <begin position="178"/>
        <end position="193"/>
    </location>
</feature>
<comment type="similarity">
    <text evidence="2">Belongs to the COG2 family.</text>
</comment>
<dbReference type="GO" id="GO:0017119">
    <property type="term" value="C:Golgi transport complex"/>
    <property type="evidence" value="ECO:0007669"/>
    <property type="project" value="TreeGrafter"/>
</dbReference>
<dbReference type="GO" id="GO:0007030">
    <property type="term" value="P:Golgi organization"/>
    <property type="evidence" value="ECO:0007669"/>
    <property type="project" value="InterPro"/>
</dbReference>
<dbReference type="OrthoDB" id="332281at2759"/>
<evidence type="ECO:0000256" key="5">
    <source>
        <dbReference type="ARBA" id="ARBA00022927"/>
    </source>
</evidence>
<dbReference type="PANTHER" id="PTHR12961">
    <property type="entry name" value="CONSERVED OLIGOMERIC GOLGI COMPLEX COMPONENT 2"/>
    <property type="match status" value="1"/>
</dbReference>
<dbReference type="PANTHER" id="PTHR12961:SF0">
    <property type="entry name" value="CONSERVED OLIGOMERIC GOLGI COMPLEX SUBUNIT 2"/>
    <property type="match status" value="1"/>
</dbReference>
<evidence type="ECO:0000256" key="3">
    <source>
        <dbReference type="ARBA" id="ARBA00020977"/>
    </source>
</evidence>
<dbReference type="Proteomes" id="UP001056012">
    <property type="component" value="Chromosome 1"/>
</dbReference>
<organism evidence="11 12">
    <name type="scientific">Curvularia clavata</name>
    <dbReference type="NCBI Taxonomy" id="95742"/>
    <lineage>
        <taxon>Eukaryota</taxon>
        <taxon>Fungi</taxon>
        <taxon>Dikarya</taxon>
        <taxon>Ascomycota</taxon>
        <taxon>Pezizomycotina</taxon>
        <taxon>Dothideomycetes</taxon>
        <taxon>Pleosporomycetidae</taxon>
        <taxon>Pleosporales</taxon>
        <taxon>Pleosporineae</taxon>
        <taxon>Pleosporaceae</taxon>
        <taxon>Curvularia</taxon>
    </lineage>
</organism>
<feature type="compositionally biased region" description="Basic and acidic residues" evidence="9">
    <location>
        <begin position="1"/>
        <end position="11"/>
    </location>
</feature>
<gene>
    <name evidence="11" type="ORF">yc1106_00219</name>
</gene>
<evidence type="ECO:0000256" key="6">
    <source>
        <dbReference type="ARBA" id="ARBA00023034"/>
    </source>
</evidence>
<dbReference type="InterPro" id="IPR009316">
    <property type="entry name" value="COG2"/>
</dbReference>
<name>A0A9Q8Z003_CURCL</name>